<dbReference type="EMBL" id="JAMPKM010000009">
    <property type="protein sequence ID" value="MEP0818598.1"/>
    <property type="molecule type" value="Genomic_DNA"/>
</dbReference>
<comment type="caution">
    <text evidence="2">The sequence shown here is derived from an EMBL/GenBank/DDBJ whole genome shotgun (WGS) entry which is preliminary data.</text>
</comment>
<evidence type="ECO:0000259" key="1">
    <source>
        <dbReference type="Pfam" id="PF22560"/>
    </source>
</evidence>
<name>A0ABV0J9Y9_9CYAN</name>
<organism evidence="2 3">
    <name type="scientific">Trichocoleus desertorum GB2-A4</name>
    <dbReference type="NCBI Taxonomy" id="2933944"/>
    <lineage>
        <taxon>Bacteria</taxon>
        <taxon>Bacillati</taxon>
        <taxon>Cyanobacteriota</taxon>
        <taxon>Cyanophyceae</taxon>
        <taxon>Leptolyngbyales</taxon>
        <taxon>Trichocoleusaceae</taxon>
        <taxon>Trichocoleus</taxon>
    </lineage>
</organism>
<evidence type="ECO:0000313" key="2">
    <source>
        <dbReference type="EMBL" id="MEP0818598.1"/>
    </source>
</evidence>
<dbReference type="InterPro" id="IPR054339">
    <property type="entry name" value="GMT_wHTH"/>
</dbReference>
<feature type="domain" description="GMT-like wHTH" evidence="1">
    <location>
        <begin position="285"/>
        <end position="358"/>
    </location>
</feature>
<dbReference type="InterPro" id="IPR031009">
    <property type="entry name" value="Tcm_partner"/>
</dbReference>
<keyword evidence="3" id="KW-1185">Reference proteome</keyword>
<dbReference type="Pfam" id="PF22560">
    <property type="entry name" value="GMT-wHTH"/>
    <property type="match status" value="1"/>
</dbReference>
<accession>A0ABV0J9Y9</accession>
<dbReference type="RefSeq" id="WP_190436910.1">
    <property type="nucleotide sequence ID" value="NZ_JAMPKM010000009.1"/>
</dbReference>
<reference evidence="2 3" key="1">
    <citation type="submission" date="2022-04" db="EMBL/GenBank/DDBJ databases">
        <title>Positive selection, recombination, and allopatry shape intraspecific diversity of widespread and dominant cyanobacteria.</title>
        <authorList>
            <person name="Wei J."/>
            <person name="Shu W."/>
            <person name="Hu C."/>
        </authorList>
    </citation>
    <scope>NUCLEOTIDE SEQUENCE [LARGE SCALE GENOMIC DNA]</scope>
    <source>
        <strain evidence="2 3">GB2-A4</strain>
    </source>
</reference>
<sequence length="382" mass="43738">MSGNSFFDEQKEQSLVKARIVEKYFWAWAKVILSVSKRNTHNNSNSEAKIAYIDLFAGPGRYKDGSKSTPLLVLEKAILDPDLRNSLVALFNDADSDNTSSLEQAIDSLPGIEALRYKPVVRSHEVGQEIVKEFENRKLIPTLFFVDPWGYKGLSLQLINSVVKSWGCDCIFFFNYNRINMGLGNASVEEHMNALFGKERADQVRQRLRSMPPLERELSIVEAICEALKEMGGKHVLPFRFKYEDGKRTSHHLIFVSKHVKGYEIMKEIMAPESSEHEQGVPSFEYSPATSNQPLLFELSRPLDDLEDMLLREFSAQKITMLEVYNQHHLGKRYIKKNYKAALRKLEQQGKIQAEPPANKRRKQHGEVTFGDNVVIKFPAKQ</sequence>
<protein>
    <submittedName>
        <fullName evidence="2">Three-Cys-motif partner protein TcmP</fullName>
    </submittedName>
</protein>
<gene>
    <name evidence="2" type="ORF">NC998_15980</name>
</gene>
<dbReference type="NCBIfam" id="TIGR04474">
    <property type="entry name" value="tcm_partner"/>
    <property type="match status" value="1"/>
</dbReference>
<dbReference type="Proteomes" id="UP001464891">
    <property type="component" value="Unassembled WGS sequence"/>
</dbReference>
<evidence type="ECO:0000313" key="3">
    <source>
        <dbReference type="Proteomes" id="UP001464891"/>
    </source>
</evidence>
<proteinExistence type="predicted"/>